<feature type="compositionally biased region" description="Basic residues" evidence="1">
    <location>
        <begin position="17"/>
        <end position="43"/>
    </location>
</feature>
<feature type="non-terminal residue" evidence="2">
    <location>
        <position position="172"/>
    </location>
</feature>
<gene>
    <name evidence="2" type="ORF">PCOR1329_LOCUS16837</name>
</gene>
<name>A0ABN9R2W8_9DINO</name>
<reference evidence="2" key="1">
    <citation type="submission" date="2023-10" db="EMBL/GenBank/DDBJ databases">
        <authorList>
            <person name="Chen Y."/>
            <person name="Shah S."/>
            <person name="Dougan E. K."/>
            <person name="Thang M."/>
            <person name="Chan C."/>
        </authorList>
    </citation>
    <scope>NUCLEOTIDE SEQUENCE [LARGE SCALE GENOMIC DNA]</scope>
</reference>
<feature type="non-terminal residue" evidence="2">
    <location>
        <position position="1"/>
    </location>
</feature>
<feature type="compositionally biased region" description="Low complexity" evidence="1">
    <location>
        <begin position="1"/>
        <end position="16"/>
    </location>
</feature>
<organism evidence="2 3">
    <name type="scientific">Prorocentrum cordatum</name>
    <dbReference type="NCBI Taxonomy" id="2364126"/>
    <lineage>
        <taxon>Eukaryota</taxon>
        <taxon>Sar</taxon>
        <taxon>Alveolata</taxon>
        <taxon>Dinophyceae</taxon>
        <taxon>Prorocentrales</taxon>
        <taxon>Prorocentraceae</taxon>
        <taxon>Prorocentrum</taxon>
    </lineage>
</organism>
<dbReference type="Proteomes" id="UP001189429">
    <property type="component" value="Unassembled WGS sequence"/>
</dbReference>
<feature type="compositionally biased region" description="Low complexity" evidence="1">
    <location>
        <begin position="56"/>
        <end position="69"/>
    </location>
</feature>
<evidence type="ECO:0000313" key="3">
    <source>
        <dbReference type="Proteomes" id="UP001189429"/>
    </source>
</evidence>
<sequence>SPPSTAAAPASRAASPRGRRRRRRRRWWRARSRGRPALRRRRGWAGGAPHARRPTSPRSSPLRPSWSSRQGCGRSSGAAMSGTPAIGCSRTWPWTRVATSAAPARWPTPCATHERTSRRHRWRLYQRMPHACHSVSVSKCRAPSRCSSQHPRPPSGICGYRNWPVWRRRLRP</sequence>
<protein>
    <submittedName>
        <fullName evidence="2">Uncharacterized protein</fullName>
    </submittedName>
</protein>
<evidence type="ECO:0000256" key="1">
    <source>
        <dbReference type="SAM" id="MobiDB-lite"/>
    </source>
</evidence>
<evidence type="ECO:0000313" key="2">
    <source>
        <dbReference type="EMBL" id="CAK0812575.1"/>
    </source>
</evidence>
<proteinExistence type="predicted"/>
<accession>A0ABN9R2W8</accession>
<feature type="region of interest" description="Disordered" evidence="1">
    <location>
        <begin position="1"/>
        <end position="85"/>
    </location>
</feature>
<dbReference type="EMBL" id="CAUYUJ010005180">
    <property type="protein sequence ID" value="CAK0812575.1"/>
    <property type="molecule type" value="Genomic_DNA"/>
</dbReference>
<comment type="caution">
    <text evidence="2">The sequence shown here is derived from an EMBL/GenBank/DDBJ whole genome shotgun (WGS) entry which is preliminary data.</text>
</comment>
<keyword evidence="3" id="KW-1185">Reference proteome</keyword>